<accession>A0A346NIS4</accession>
<dbReference type="RefSeq" id="WP_117315440.1">
    <property type="nucleotide sequence ID" value="NZ_CP031769.1"/>
</dbReference>
<evidence type="ECO:0000313" key="2">
    <source>
        <dbReference type="EMBL" id="AXR05431.1"/>
    </source>
</evidence>
<evidence type="ECO:0000256" key="1">
    <source>
        <dbReference type="SAM" id="Phobius"/>
    </source>
</evidence>
<feature type="transmembrane region" description="Helical" evidence="1">
    <location>
        <begin position="60"/>
        <end position="83"/>
    </location>
</feature>
<sequence length="150" mass="15986">MSLFHQTKTFVIALIPAWLLTYVLACLFHTQRVVHGLVEVGVTVPFTDRLHISAYDIWGLLPAYGSAIAGALIISLLVVAVLFRWTGRSYLLAMLGAGVAMLVMLTAMQPIMGVTLIAGARETIGVVLQCAAGCAGGALFTYLYGRKSGT</sequence>
<feature type="transmembrane region" description="Helical" evidence="1">
    <location>
        <begin position="124"/>
        <end position="144"/>
    </location>
</feature>
<protein>
    <submittedName>
        <fullName evidence="2">Uncharacterized protein</fullName>
    </submittedName>
</protein>
<keyword evidence="1" id="KW-1133">Transmembrane helix</keyword>
<dbReference type="Proteomes" id="UP000262073">
    <property type="component" value="Chromosome"/>
</dbReference>
<dbReference type="AlphaFoldDB" id="A0A346NIS4"/>
<organism evidence="2 3">
    <name type="scientific">Salinimonas sediminis</name>
    <dbReference type="NCBI Taxonomy" id="2303538"/>
    <lineage>
        <taxon>Bacteria</taxon>
        <taxon>Pseudomonadati</taxon>
        <taxon>Pseudomonadota</taxon>
        <taxon>Gammaproteobacteria</taxon>
        <taxon>Alteromonadales</taxon>
        <taxon>Alteromonadaceae</taxon>
        <taxon>Alteromonas/Salinimonas group</taxon>
        <taxon>Salinimonas</taxon>
    </lineage>
</organism>
<keyword evidence="3" id="KW-1185">Reference proteome</keyword>
<feature type="transmembrane region" description="Helical" evidence="1">
    <location>
        <begin position="90"/>
        <end position="112"/>
    </location>
</feature>
<evidence type="ECO:0000313" key="3">
    <source>
        <dbReference type="Proteomes" id="UP000262073"/>
    </source>
</evidence>
<dbReference type="KEGG" id="salm:D0Y50_03040"/>
<gene>
    <name evidence="2" type="ORF">D0Y50_03040</name>
</gene>
<dbReference type="EMBL" id="CP031769">
    <property type="protein sequence ID" value="AXR05431.1"/>
    <property type="molecule type" value="Genomic_DNA"/>
</dbReference>
<dbReference type="OrthoDB" id="6334575at2"/>
<reference evidence="2 3" key="1">
    <citation type="submission" date="2018-08" db="EMBL/GenBank/DDBJ databases">
        <title>Salinimonas sediminis sp. nov., a piezophilic bacterium isolated from a deep-sea sediment sample from the New Britain Trench.</title>
        <authorList>
            <person name="Cao J."/>
        </authorList>
    </citation>
    <scope>NUCLEOTIDE SEQUENCE [LARGE SCALE GENOMIC DNA]</scope>
    <source>
        <strain evidence="2 3">N102</strain>
    </source>
</reference>
<proteinExistence type="predicted"/>
<keyword evidence="1" id="KW-0812">Transmembrane</keyword>
<name>A0A346NIS4_9ALTE</name>
<keyword evidence="1" id="KW-0472">Membrane</keyword>